<dbReference type="Proteomes" id="UP000648075">
    <property type="component" value="Unassembled WGS sequence"/>
</dbReference>
<comment type="caution">
    <text evidence="1">The sequence shown here is derived from an EMBL/GenBank/DDBJ whole genome shotgun (WGS) entry which is preliminary data.</text>
</comment>
<evidence type="ECO:0000313" key="1">
    <source>
        <dbReference type="EMBL" id="GGZ16712.1"/>
    </source>
</evidence>
<dbReference type="SUPFAM" id="SSF52980">
    <property type="entry name" value="Restriction endonuclease-like"/>
    <property type="match status" value="1"/>
</dbReference>
<dbReference type="InterPro" id="IPR011335">
    <property type="entry name" value="Restrct_endonuc-II-like"/>
</dbReference>
<protein>
    <recommendedName>
        <fullName evidence="3">Very short patch repair endonuclease</fullName>
    </recommendedName>
</protein>
<keyword evidence="2" id="KW-1185">Reference proteome</keyword>
<accession>A0A918UKM5</accession>
<name>A0A918UKM5_9SPHN</name>
<sequence length="72" mass="8140">MPQTRADFWEAKFAATVERDRAQIAALKIAGWRVQVIWECDLRDLGRLEKSIRHAVEGMPDALRYSPAEAGA</sequence>
<dbReference type="AlphaFoldDB" id="A0A918UKM5"/>
<reference evidence="1" key="1">
    <citation type="journal article" date="2014" name="Int. J. Syst. Evol. Microbiol.">
        <title>Complete genome sequence of Corynebacterium casei LMG S-19264T (=DSM 44701T), isolated from a smear-ripened cheese.</title>
        <authorList>
            <consortium name="US DOE Joint Genome Institute (JGI-PGF)"/>
            <person name="Walter F."/>
            <person name="Albersmeier A."/>
            <person name="Kalinowski J."/>
            <person name="Ruckert C."/>
        </authorList>
    </citation>
    <scope>NUCLEOTIDE SEQUENCE</scope>
    <source>
        <strain evidence="1">KCTC 32255</strain>
    </source>
</reference>
<proteinExistence type="predicted"/>
<evidence type="ECO:0008006" key="3">
    <source>
        <dbReference type="Google" id="ProtNLM"/>
    </source>
</evidence>
<organism evidence="1 2">
    <name type="scientific">Novosphingobium colocasiae</name>
    <dbReference type="NCBI Taxonomy" id="1256513"/>
    <lineage>
        <taxon>Bacteria</taxon>
        <taxon>Pseudomonadati</taxon>
        <taxon>Pseudomonadota</taxon>
        <taxon>Alphaproteobacteria</taxon>
        <taxon>Sphingomonadales</taxon>
        <taxon>Sphingomonadaceae</taxon>
        <taxon>Novosphingobium</taxon>
    </lineage>
</organism>
<dbReference type="Gene3D" id="3.40.960.10">
    <property type="entry name" value="VSR Endonuclease"/>
    <property type="match status" value="1"/>
</dbReference>
<evidence type="ECO:0000313" key="2">
    <source>
        <dbReference type="Proteomes" id="UP000648075"/>
    </source>
</evidence>
<dbReference type="EMBL" id="BMZA01000029">
    <property type="protein sequence ID" value="GGZ16712.1"/>
    <property type="molecule type" value="Genomic_DNA"/>
</dbReference>
<gene>
    <name evidence="1" type="ORF">GCM10011614_34260</name>
</gene>
<reference evidence="1" key="2">
    <citation type="submission" date="2020-09" db="EMBL/GenBank/DDBJ databases">
        <authorList>
            <person name="Sun Q."/>
            <person name="Kim S."/>
        </authorList>
    </citation>
    <scope>NUCLEOTIDE SEQUENCE</scope>
    <source>
        <strain evidence="1">KCTC 32255</strain>
    </source>
</reference>